<reference evidence="4" key="1">
    <citation type="journal article" date="2019" name="Int. J. Syst. Evol. Microbiol.">
        <title>The Global Catalogue of Microorganisms (GCM) 10K type strain sequencing project: providing services to taxonomists for standard genome sequencing and annotation.</title>
        <authorList>
            <consortium name="The Broad Institute Genomics Platform"/>
            <consortium name="The Broad Institute Genome Sequencing Center for Infectious Disease"/>
            <person name="Wu L."/>
            <person name="Ma J."/>
        </authorList>
    </citation>
    <scope>NUCLEOTIDE SEQUENCE [LARGE SCALE GENOMIC DNA]</scope>
    <source>
        <strain evidence="4">JCM 18324</strain>
    </source>
</reference>
<feature type="transmembrane region" description="Helical" evidence="2">
    <location>
        <begin position="107"/>
        <end position="127"/>
    </location>
</feature>
<evidence type="ECO:0000256" key="2">
    <source>
        <dbReference type="SAM" id="Phobius"/>
    </source>
</evidence>
<dbReference type="EMBL" id="BAABJV010000026">
    <property type="protein sequence ID" value="GAA4795406.1"/>
    <property type="molecule type" value="Genomic_DNA"/>
</dbReference>
<gene>
    <name evidence="3" type="ORF">GCM10023329_55060</name>
</gene>
<feature type="region of interest" description="Disordered" evidence="1">
    <location>
        <begin position="133"/>
        <end position="155"/>
    </location>
</feature>
<organism evidence="3 4">
    <name type="scientific">Streptomyces sanyensis</name>
    <dbReference type="NCBI Taxonomy" id="568869"/>
    <lineage>
        <taxon>Bacteria</taxon>
        <taxon>Bacillati</taxon>
        <taxon>Actinomycetota</taxon>
        <taxon>Actinomycetes</taxon>
        <taxon>Kitasatosporales</taxon>
        <taxon>Streptomycetaceae</taxon>
        <taxon>Streptomyces</taxon>
    </lineage>
</organism>
<protein>
    <recommendedName>
        <fullName evidence="5">Integral membrane protein</fullName>
    </recommendedName>
</protein>
<evidence type="ECO:0000256" key="1">
    <source>
        <dbReference type="SAM" id="MobiDB-lite"/>
    </source>
</evidence>
<keyword evidence="4" id="KW-1185">Reference proteome</keyword>
<evidence type="ECO:0000313" key="4">
    <source>
        <dbReference type="Proteomes" id="UP001501147"/>
    </source>
</evidence>
<evidence type="ECO:0008006" key="5">
    <source>
        <dbReference type="Google" id="ProtNLM"/>
    </source>
</evidence>
<sequence>MVRRTVAVAAALVLLAEAVGVVVLNGIMARFVSGQNMSLDGMDPQVMAGGTWSLGIASGLFLAACSALLALTGFRDRAPGRAARILLVVCAVAHGVLGALAVGLVGWGAFAFLMAVLGLVVLPLVAYERDPAAPADPGGGPEAAASGAGPGAAPA</sequence>
<accession>A0ABP9BKK3</accession>
<name>A0ABP9BKK3_9ACTN</name>
<proteinExistence type="predicted"/>
<keyword evidence="2" id="KW-0812">Transmembrane</keyword>
<comment type="caution">
    <text evidence="3">The sequence shown here is derived from an EMBL/GenBank/DDBJ whole genome shotgun (WGS) entry which is preliminary data.</text>
</comment>
<feature type="transmembrane region" description="Helical" evidence="2">
    <location>
        <begin position="50"/>
        <end position="71"/>
    </location>
</feature>
<keyword evidence="2" id="KW-1133">Transmembrane helix</keyword>
<evidence type="ECO:0000313" key="3">
    <source>
        <dbReference type="EMBL" id="GAA4795406.1"/>
    </source>
</evidence>
<dbReference type="RefSeq" id="WP_345616214.1">
    <property type="nucleotide sequence ID" value="NZ_BAABJV010000026.1"/>
</dbReference>
<keyword evidence="2" id="KW-0472">Membrane</keyword>
<feature type="transmembrane region" description="Helical" evidence="2">
    <location>
        <begin position="83"/>
        <end position="101"/>
    </location>
</feature>
<dbReference type="Proteomes" id="UP001501147">
    <property type="component" value="Unassembled WGS sequence"/>
</dbReference>